<sequence length="263" mass="28030">MKKHLLKVLTLLMAAAVLLCACGDGKNAADSGAQESWQKQLISKDKLVVGMCSDYPPYESLNASGEIEGFDVDMAKELAELMGLELEIKQMEFSQIVTAVQMGQVDIGVSAFAYKADRDVLFSDPYIETDQVMVVTKNSGITQLSQLAGKKIGAGTGTSCEEAAMKAVPEGVFSNPGDYNIMFAALQSGAIDAVACNDQVAKGYISANDDLAQIEEIMATEGTHVIAMKGHDDLMGAVNEAIGKYMGSSAYTTALEKWEIGQE</sequence>
<feature type="domain" description="Solute-binding protein family 3/N-terminal" evidence="3">
    <location>
        <begin position="46"/>
        <end position="261"/>
    </location>
</feature>
<keyword evidence="1 2" id="KW-0732">Signal</keyword>
<organism evidence="4">
    <name type="scientific">uncultured Anaerotruncus sp</name>
    <dbReference type="NCBI Taxonomy" id="905011"/>
    <lineage>
        <taxon>Bacteria</taxon>
        <taxon>Bacillati</taxon>
        <taxon>Bacillota</taxon>
        <taxon>Clostridia</taxon>
        <taxon>Eubacteriales</taxon>
        <taxon>Oscillospiraceae</taxon>
        <taxon>Anaerotruncus</taxon>
        <taxon>environmental samples</taxon>
    </lineage>
</organism>
<dbReference type="SUPFAM" id="SSF53850">
    <property type="entry name" value="Periplasmic binding protein-like II"/>
    <property type="match status" value="1"/>
</dbReference>
<evidence type="ECO:0000259" key="3">
    <source>
        <dbReference type="SMART" id="SM00062"/>
    </source>
</evidence>
<dbReference type="Pfam" id="PF00497">
    <property type="entry name" value="SBP_bac_3"/>
    <property type="match status" value="1"/>
</dbReference>
<accession>A0A1C6HYD8</accession>
<feature type="signal peptide" evidence="2">
    <location>
        <begin position="1"/>
        <end position="21"/>
    </location>
</feature>
<dbReference type="PANTHER" id="PTHR35936">
    <property type="entry name" value="MEMBRANE-BOUND LYTIC MUREIN TRANSGLYCOSYLASE F"/>
    <property type="match status" value="1"/>
</dbReference>
<dbReference type="EMBL" id="FMHG01000001">
    <property type="protein sequence ID" value="SCJ62408.1"/>
    <property type="molecule type" value="Genomic_DNA"/>
</dbReference>
<proteinExistence type="predicted"/>
<dbReference type="PANTHER" id="PTHR35936:SF17">
    <property type="entry name" value="ARGININE-BINDING EXTRACELLULAR PROTEIN ARTP"/>
    <property type="match status" value="1"/>
</dbReference>
<evidence type="ECO:0000256" key="1">
    <source>
        <dbReference type="ARBA" id="ARBA00022729"/>
    </source>
</evidence>
<evidence type="ECO:0000256" key="2">
    <source>
        <dbReference type="SAM" id="SignalP"/>
    </source>
</evidence>
<dbReference type="Gene3D" id="3.40.190.10">
    <property type="entry name" value="Periplasmic binding protein-like II"/>
    <property type="match status" value="2"/>
</dbReference>
<reference evidence="4" key="1">
    <citation type="submission" date="2015-09" db="EMBL/GenBank/DDBJ databases">
        <authorList>
            <consortium name="Pathogen Informatics"/>
        </authorList>
    </citation>
    <scope>NUCLEOTIDE SEQUENCE</scope>
    <source>
        <strain evidence="4">2789STDY5834896</strain>
    </source>
</reference>
<gene>
    <name evidence="4" type="primary">artP_1</name>
    <name evidence="4" type="ORF">SAMEA3545359_01112</name>
</gene>
<dbReference type="SMART" id="SM00062">
    <property type="entry name" value="PBPb"/>
    <property type="match status" value="1"/>
</dbReference>
<dbReference type="AlphaFoldDB" id="A0A1C6HYD8"/>
<name>A0A1C6HYD8_9FIRM</name>
<protein>
    <submittedName>
        <fullName evidence="4">Arginine-binding extracellular protein ArtP</fullName>
    </submittedName>
</protein>
<dbReference type="PROSITE" id="PS51257">
    <property type="entry name" value="PROKAR_LIPOPROTEIN"/>
    <property type="match status" value="1"/>
</dbReference>
<feature type="chain" id="PRO_5038968232" evidence="2">
    <location>
        <begin position="22"/>
        <end position="263"/>
    </location>
</feature>
<dbReference type="CDD" id="cd13530">
    <property type="entry name" value="PBP2_peptides_like"/>
    <property type="match status" value="1"/>
</dbReference>
<dbReference type="InterPro" id="IPR001638">
    <property type="entry name" value="Solute-binding_3/MltF_N"/>
</dbReference>
<evidence type="ECO:0000313" key="4">
    <source>
        <dbReference type="EMBL" id="SCJ62408.1"/>
    </source>
</evidence>